<keyword evidence="3" id="KW-1185">Reference proteome</keyword>
<name>A0ABM1S3M7_LIMPO</name>
<keyword evidence="2" id="KW-0472">Membrane</keyword>
<evidence type="ECO:0000313" key="3">
    <source>
        <dbReference type="Proteomes" id="UP000694941"/>
    </source>
</evidence>
<proteinExistence type="predicted"/>
<dbReference type="Proteomes" id="UP000694941">
    <property type="component" value="Unplaced"/>
</dbReference>
<evidence type="ECO:0000256" key="1">
    <source>
        <dbReference type="SAM" id="MobiDB-lite"/>
    </source>
</evidence>
<dbReference type="GeneID" id="111085154"/>
<accession>A0ABM1S3M7</accession>
<feature type="region of interest" description="Disordered" evidence="1">
    <location>
        <begin position="89"/>
        <end position="136"/>
    </location>
</feature>
<sequence length="157" mass="17720">MTEGRQKLWVRLALIYIIVCEVGGGCINYGHSCLGGHGKRGINGIFHETGDLKKLISQLLQNDRTSFKYPGFNSIGRAEGRLPLNNLYSSAKNKQQYDSPPEYNFASSSSEDRDYPKDDHHRLNPRYPGEDSGADDRFYSTDSRLYNLIISAVRDVN</sequence>
<evidence type="ECO:0000256" key="2">
    <source>
        <dbReference type="SAM" id="Phobius"/>
    </source>
</evidence>
<evidence type="ECO:0000313" key="4">
    <source>
        <dbReference type="RefSeq" id="XP_022238232.1"/>
    </source>
</evidence>
<protein>
    <submittedName>
        <fullName evidence="4">Uncharacterized protein LOC111085154</fullName>
    </submittedName>
</protein>
<organism evidence="3 4">
    <name type="scientific">Limulus polyphemus</name>
    <name type="common">Atlantic horseshoe crab</name>
    <dbReference type="NCBI Taxonomy" id="6850"/>
    <lineage>
        <taxon>Eukaryota</taxon>
        <taxon>Metazoa</taxon>
        <taxon>Ecdysozoa</taxon>
        <taxon>Arthropoda</taxon>
        <taxon>Chelicerata</taxon>
        <taxon>Merostomata</taxon>
        <taxon>Xiphosura</taxon>
        <taxon>Limulidae</taxon>
        <taxon>Limulus</taxon>
    </lineage>
</organism>
<dbReference type="RefSeq" id="XP_022238232.1">
    <property type="nucleotide sequence ID" value="XM_022382524.1"/>
</dbReference>
<gene>
    <name evidence="4" type="primary">LOC111085154</name>
</gene>
<feature type="transmembrane region" description="Helical" evidence="2">
    <location>
        <begin position="12"/>
        <end position="30"/>
    </location>
</feature>
<reference evidence="4" key="1">
    <citation type="submission" date="2025-08" db="UniProtKB">
        <authorList>
            <consortium name="RefSeq"/>
        </authorList>
    </citation>
    <scope>IDENTIFICATION</scope>
    <source>
        <tissue evidence="4">Muscle</tissue>
    </source>
</reference>
<feature type="compositionally biased region" description="Basic and acidic residues" evidence="1">
    <location>
        <begin position="110"/>
        <end position="122"/>
    </location>
</feature>
<feature type="compositionally biased region" description="Polar residues" evidence="1">
    <location>
        <begin position="89"/>
        <end position="98"/>
    </location>
</feature>
<keyword evidence="2" id="KW-1133">Transmembrane helix</keyword>
<keyword evidence="2" id="KW-0812">Transmembrane</keyword>